<name>A0A0W1AV03_9BACL</name>
<dbReference type="RefSeq" id="WP_060625137.1">
    <property type="nucleotide sequence ID" value="NZ_LCZJ02000030.1"/>
</dbReference>
<keyword evidence="3" id="KW-1185">Reference proteome</keyword>
<evidence type="ECO:0000256" key="1">
    <source>
        <dbReference type="SAM" id="MobiDB-lite"/>
    </source>
</evidence>
<comment type="caution">
    <text evidence="2">The sequence shown here is derived from an EMBL/GenBank/DDBJ whole genome shotgun (WGS) entry which is preliminary data.</text>
</comment>
<sequence length="271" mass="30571">MHIMNMTSSMGTRFNVSVSHQTNDKTMKSNSNTSGNGNGDKLSISKSAKAAFQNQSKMDGMVNSLLKQKQSIIDSKNSLIERTTKSSHNLDSIQDQLKEFDKQLQTIDQQIAKYTFEEQQKNLENTQKENQTDEPKTEQEIQNERLNTIVSVSQDVTQMEVVSSTHTKMRGEAKVLTKEIELDEARSTHSATAKREQLSKIEDKISEMNETLGDAMKDTGDKIKDQIDKAGSTEIKPSEESTNERTEKLASYQEIQRLAEDSDESQLEILI</sequence>
<gene>
    <name evidence="2" type="ORF">UQ64_22265</name>
</gene>
<protein>
    <submittedName>
        <fullName evidence="2">Uncharacterized protein</fullName>
    </submittedName>
</protein>
<feature type="region of interest" description="Disordered" evidence="1">
    <location>
        <begin position="20"/>
        <end position="42"/>
    </location>
</feature>
<feature type="compositionally biased region" description="Basic and acidic residues" evidence="1">
    <location>
        <begin position="215"/>
        <end position="228"/>
    </location>
</feature>
<feature type="compositionally biased region" description="Basic and acidic residues" evidence="1">
    <location>
        <begin position="236"/>
        <end position="248"/>
    </location>
</feature>
<reference evidence="2 3" key="1">
    <citation type="journal article" date="2015" name="Int. Biodeterior. Biodegradation">
        <title>Physiological and genetic screening methods for the isolation of methyl tert-butyl ether-degrading bacteria for bioremediation purposes.</title>
        <authorList>
            <person name="Guisado I.M."/>
            <person name="Purswani J."/>
            <person name="Gonzalez Lopez J."/>
            <person name="Pozo C."/>
        </authorList>
    </citation>
    <scope>NUCLEOTIDE SEQUENCE [LARGE SCALE GENOMIC DNA]</scope>
    <source>
        <strain evidence="2 3">SH7</strain>
    </source>
</reference>
<evidence type="ECO:0000313" key="2">
    <source>
        <dbReference type="EMBL" id="KTD85134.1"/>
    </source>
</evidence>
<dbReference type="OrthoDB" id="2658256at2"/>
<feature type="region of interest" description="Disordered" evidence="1">
    <location>
        <begin position="215"/>
        <end position="248"/>
    </location>
</feature>
<dbReference type="AlphaFoldDB" id="A0A0W1AV03"/>
<organism evidence="2 3">
    <name type="scientific">Paenibacillus etheri</name>
    <dbReference type="NCBI Taxonomy" id="1306852"/>
    <lineage>
        <taxon>Bacteria</taxon>
        <taxon>Bacillati</taxon>
        <taxon>Bacillota</taxon>
        <taxon>Bacilli</taxon>
        <taxon>Bacillales</taxon>
        <taxon>Paenibacillaceae</taxon>
        <taxon>Paenibacillus</taxon>
    </lineage>
</organism>
<accession>A0A0W1AV03</accession>
<dbReference type="Proteomes" id="UP000054709">
    <property type="component" value="Unassembled WGS sequence"/>
</dbReference>
<dbReference type="EMBL" id="LCZJ02000030">
    <property type="protein sequence ID" value="KTD85134.1"/>
    <property type="molecule type" value="Genomic_DNA"/>
</dbReference>
<evidence type="ECO:0000313" key="3">
    <source>
        <dbReference type="Proteomes" id="UP000054709"/>
    </source>
</evidence>
<proteinExistence type="predicted"/>